<keyword evidence="8" id="KW-0175">Coiled coil</keyword>
<dbReference type="EMBL" id="JAZGSY010000008">
    <property type="protein sequence ID" value="KAL1843860.1"/>
    <property type="molecule type" value="Genomic_DNA"/>
</dbReference>
<sequence>MMGDPSSHTSSNQQWSESSGSPVDGASTSAEASLAVRFGPPSRENSGVSAAPANSPNPSPLEQQIDSYNQASASPRRTSEDLQQLCNQTREEVHRHARALQESLATLFNQIEAVKEEHDKLYNHNKFLQQYIGDLMSTSKITASSSSRVKK</sequence>
<dbReference type="InterPro" id="IPR019357">
    <property type="entry name" value="SCOC"/>
</dbReference>
<gene>
    <name evidence="11" type="ORF">VTJ49DRAFT_7211</name>
</gene>
<comment type="function">
    <text evidence="1">Positive regulator of amino acid starvation-induced autophagy.</text>
</comment>
<evidence type="ECO:0000256" key="3">
    <source>
        <dbReference type="ARBA" id="ARBA00004514"/>
    </source>
</evidence>
<evidence type="ECO:0000256" key="4">
    <source>
        <dbReference type="ARBA" id="ARBA00004601"/>
    </source>
</evidence>
<feature type="compositionally biased region" description="Low complexity" evidence="10">
    <location>
        <begin position="1"/>
        <end position="21"/>
    </location>
</feature>
<evidence type="ECO:0000256" key="10">
    <source>
        <dbReference type="SAM" id="MobiDB-lite"/>
    </source>
</evidence>
<evidence type="ECO:0000256" key="6">
    <source>
        <dbReference type="ARBA" id="ARBA00022490"/>
    </source>
</evidence>
<reference evidence="11 12" key="1">
    <citation type="journal article" date="2024" name="Commun. Biol.">
        <title>Comparative genomic analysis of thermophilic fungi reveals convergent evolutionary adaptations and gene losses.</title>
        <authorList>
            <person name="Steindorff A.S."/>
            <person name="Aguilar-Pontes M.V."/>
            <person name="Robinson A.J."/>
            <person name="Andreopoulos B."/>
            <person name="LaButti K."/>
            <person name="Kuo A."/>
            <person name="Mondo S."/>
            <person name="Riley R."/>
            <person name="Otillar R."/>
            <person name="Haridas S."/>
            <person name="Lipzen A."/>
            <person name="Grimwood J."/>
            <person name="Schmutz J."/>
            <person name="Clum A."/>
            <person name="Reid I.D."/>
            <person name="Moisan M.C."/>
            <person name="Butler G."/>
            <person name="Nguyen T.T.M."/>
            <person name="Dewar K."/>
            <person name="Conant G."/>
            <person name="Drula E."/>
            <person name="Henrissat B."/>
            <person name="Hansel C."/>
            <person name="Singer S."/>
            <person name="Hutchinson M.I."/>
            <person name="de Vries R.P."/>
            <person name="Natvig D.O."/>
            <person name="Powell A.J."/>
            <person name="Tsang A."/>
            <person name="Grigoriev I.V."/>
        </authorList>
    </citation>
    <scope>NUCLEOTIDE SEQUENCE [LARGE SCALE GENOMIC DNA]</scope>
    <source>
        <strain evidence="11 12">CBS 620.91</strain>
    </source>
</reference>
<evidence type="ECO:0000256" key="9">
    <source>
        <dbReference type="ARBA" id="ARBA00023136"/>
    </source>
</evidence>
<evidence type="ECO:0000256" key="8">
    <source>
        <dbReference type="ARBA" id="ARBA00023054"/>
    </source>
</evidence>
<feature type="region of interest" description="Disordered" evidence="10">
    <location>
        <begin position="1"/>
        <end position="83"/>
    </location>
</feature>
<evidence type="ECO:0000313" key="11">
    <source>
        <dbReference type="EMBL" id="KAL1843860.1"/>
    </source>
</evidence>
<keyword evidence="7" id="KW-0333">Golgi apparatus</keyword>
<evidence type="ECO:0000256" key="1">
    <source>
        <dbReference type="ARBA" id="ARBA00002743"/>
    </source>
</evidence>
<evidence type="ECO:0008006" key="13">
    <source>
        <dbReference type="Google" id="ProtNLM"/>
    </source>
</evidence>
<feature type="compositionally biased region" description="Polar residues" evidence="10">
    <location>
        <begin position="61"/>
        <end position="83"/>
    </location>
</feature>
<name>A0ABR3VPY2_HUMIN</name>
<keyword evidence="12" id="KW-1185">Reference proteome</keyword>
<evidence type="ECO:0000256" key="7">
    <source>
        <dbReference type="ARBA" id="ARBA00023034"/>
    </source>
</evidence>
<dbReference type="PANTHER" id="PTHR21614">
    <property type="entry name" value="SHORT COILED COIL PROTEIN"/>
    <property type="match status" value="1"/>
</dbReference>
<comment type="subcellular location">
    <subcellularLocation>
        <location evidence="3">Cytoplasm</location>
        <location evidence="3">Cytosol</location>
    </subcellularLocation>
    <subcellularLocation>
        <location evidence="2">Golgi apparatus membrane</location>
        <topology evidence="2">Peripheral membrane protein</topology>
        <orientation evidence="2">Cytoplasmic side</orientation>
    </subcellularLocation>
    <subcellularLocation>
        <location evidence="4">Golgi apparatus</location>
        <location evidence="4">trans-Golgi network</location>
    </subcellularLocation>
</comment>
<proteinExistence type="inferred from homology"/>
<evidence type="ECO:0000313" key="12">
    <source>
        <dbReference type="Proteomes" id="UP001583172"/>
    </source>
</evidence>
<evidence type="ECO:0000256" key="5">
    <source>
        <dbReference type="ARBA" id="ARBA00010880"/>
    </source>
</evidence>
<dbReference type="Proteomes" id="UP001583172">
    <property type="component" value="Unassembled WGS sequence"/>
</dbReference>
<dbReference type="Pfam" id="PF10224">
    <property type="entry name" value="DUF2205"/>
    <property type="match status" value="1"/>
</dbReference>
<evidence type="ECO:0000256" key="2">
    <source>
        <dbReference type="ARBA" id="ARBA00004255"/>
    </source>
</evidence>
<keyword evidence="9" id="KW-0472">Membrane</keyword>
<comment type="caution">
    <text evidence="11">The sequence shown here is derived from an EMBL/GenBank/DDBJ whole genome shotgun (WGS) entry which is preliminary data.</text>
</comment>
<organism evidence="11 12">
    <name type="scientific">Humicola insolens</name>
    <name type="common">Soft-rot fungus</name>
    <dbReference type="NCBI Taxonomy" id="85995"/>
    <lineage>
        <taxon>Eukaryota</taxon>
        <taxon>Fungi</taxon>
        <taxon>Dikarya</taxon>
        <taxon>Ascomycota</taxon>
        <taxon>Pezizomycotina</taxon>
        <taxon>Sordariomycetes</taxon>
        <taxon>Sordariomycetidae</taxon>
        <taxon>Sordariales</taxon>
        <taxon>Chaetomiaceae</taxon>
        <taxon>Mycothermus</taxon>
    </lineage>
</organism>
<keyword evidence="6" id="KW-0963">Cytoplasm</keyword>
<accession>A0ABR3VPY2</accession>
<dbReference type="PANTHER" id="PTHR21614:SF0">
    <property type="entry name" value="GEO08385P1"/>
    <property type="match status" value="1"/>
</dbReference>
<dbReference type="Gene3D" id="1.20.5.170">
    <property type="match status" value="1"/>
</dbReference>
<comment type="similarity">
    <text evidence="5">Belongs to the SCOC family.</text>
</comment>
<protein>
    <recommendedName>
        <fullName evidence="13">BZIP transcription factor</fullName>
    </recommendedName>
</protein>